<feature type="compositionally biased region" description="Low complexity" evidence="10">
    <location>
        <begin position="476"/>
        <end position="565"/>
    </location>
</feature>
<protein>
    <recommendedName>
        <fullName evidence="2">chitinase</fullName>
        <ecNumber evidence="2">3.2.1.14</ecNumber>
    </recommendedName>
</protein>
<dbReference type="eggNOG" id="KOG4701">
    <property type="taxonomic scope" value="Eukaryota"/>
</dbReference>
<feature type="chain" id="PRO_5004343513" description="chitinase" evidence="11">
    <location>
        <begin position="23"/>
        <end position="954"/>
    </location>
</feature>
<dbReference type="RefSeq" id="XP_008030977.1">
    <property type="nucleotide sequence ID" value="XM_008032786.1"/>
</dbReference>
<dbReference type="OrthoDB" id="6020543at2759"/>
<evidence type="ECO:0000256" key="9">
    <source>
        <dbReference type="ARBA" id="ARBA00025727"/>
    </source>
</evidence>
<evidence type="ECO:0000256" key="3">
    <source>
        <dbReference type="ARBA" id="ARBA00022669"/>
    </source>
</evidence>
<keyword evidence="11" id="KW-0732">Signal</keyword>
<dbReference type="InterPro" id="IPR001579">
    <property type="entry name" value="Glyco_hydro_18_chit_AS"/>
</dbReference>
<dbReference type="PROSITE" id="PS51910">
    <property type="entry name" value="GH18_2"/>
    <property type="match status" value="1"/>
</dbReference>
<dbReference type="GeneID" id="19406436"/>
<evidence type="ECO:0000256" key="7">
    <source>
        <dbReference type="ARBA" id="ARBA00023295"/>
    </source>
</evidence>
<evidence type="ECO:0000256" key="6">
    <source>
        <dbReference type="ARBA" id="ARBA00023277"/>
    </source>
</evidence>
<feature type="region of interest" description="Disordered" evidence="10">
    <location>
        <begin position="367"/>
        <end position="565"/>
    </location>
</feature>
<dbReference type="PANTHER" id="PTHR45708">
    <property type="entry name" value="ENDOCHITINASE"/>
    <property type="match status" value="1"/>
</dbReference>
<reference evidence="13 14" key="1">
    <citation type="journal article" date="2012" name="PLoS Pathog.">
        <title>Diverse lifestyles and strategies of plant pathogenesis encoded in the genomes of eighteen Dothideomycetes fungi.</title>
        <authorList>
            <person name="Ohm R.A."/>
            <person name="Feau N."/>
            <person name="Henrissat B."/>
            <person name="Schoch C.L."/>
            <person name="Horwitz B.A."/>
            <person name="Barry K.W."/>
            <person name="Condon B.J."/>
            <person name="Copeland A.C."/>
            <person name="Dhillon B."/>
            <person name="Glaser F."/>
            <person name="Hesse C.N."/>
            <person name="Kosti I."/>
            <person name="LaButti K."/>
            <person name="Lindquist E.A."/>
            <person name="Lucas S."/>
            <person name="Salamov A.A."/>
            <person name="Bradshaw R.E."/>
            <person name="Ciuffetti L."/>
            <person name="Hamelin R.C."/>
            <person name="Kema G.H.J."/>
            <person name="Lawrence C."/>
            <person name="Scott J.A."/>
            <person name="Spatafora J.W."/>
            <person name="Turgeon B.G."/>
            <person name="de Wit P.J.G.M."/>
            <person name="Zhong S."/>
            <person name="Goodwin S.B."/>
            <person name="Grigoriev I.V."/>
        </authorList>
    </citation>
    <scope>NUCLEOTIDE SEQUENCE [LARGE SCALE GENOMIC DNA]</scope>
    <source>
        <strain evidence="14">28A</strain>
    </source>
</reference>
<feature type="domain" description="GH18" evidence="12">
    <location>
        <begin position="30"/>
        <end position="350"/>
    </location>
</feature>
<gene>
    <name evidence="13" type="ORF">SETTUDRAFT_99421</name>
</gene>
<feature type="signal peptide" evidence="11">
    <location>
        <begin position="1"/>
        <end position="22"/>
    </location>
</feature>
<dbReference type="GO" id="GO:0008061">
    <property type="term" value="F:chitin binding"/>
    <property type="evidence" value="ECO:0007669"/>
    <property type="project" value="UniProtKB-KW"/>
</dbReference>
<dbReference type="HOGENOM" id="CLU_009107_0_0_1"/>
<dbReference type="Proteomes" id="UP000016935">
    <property type="component" value="Unassembled WGS sequence"/>
</dbReference>
<keyword evidence="5" id="KW-0146">Chitin degradation</keyword>
<comment type="catalytic activity">
    <reaction evidence="1">
        <text>Random endo-hydrolysis of N-acetyl-beta-D-glucosaminide (1-&gt;4)-beta-linkages in chitin and chitodextrins.</text>
        <dbReference type="EC" id="3.2.1.14"/>
    </reaction>
</comment>
<keyword evidence="14" id="KW-1185">Reference proteome</keyword>
<evidence type="ECO:0000313" key="14">
    <source>
        <dbReference type="Proteomes" id="UP000016935"/>
    </source>
</evidence>
<comment type="similarity">
    <text evidence="9">Belongs to the glycosyl hydrolase 18 family. Chitinase class III subfamily.</text>
</comment>
<dbReference type="GO" id="GO:0005576">
    <property type="term" value="C:extracellular region"/>
    <property type="evidence" value="ECO:0007669"/>
    <property type="project" value="TreeGrafter"/>
</dbReference>
<dbReference type="PANTHER" id="PTHR45708:SF49">
    <property type="entry name" value="ENDOCHITINASE"/>
    <property type="match status" value="1"/>
</dbReference>
<dbReference type="SUPFAM" id="SSF51445">
    <property type="entry name" value="(Trans)glycosidases"/>
    <property type="match status" value="1"/>
</dbReference>
<dbReference type="EMBL" id="KB908866">
    <property type="protein sequence ID" value="EOA81548.1"/>
    <property type="molecule type" value="Genomic_DNA"/>
</dbReference>
<dbReference type="GO" id="GO:0000272">
    <property type="term" value="P:polysaccharide catabolic process"/>
    <property type="evidence" value="ECO:0007669"/>
    <property type="project" value="UniProtKB-KW"/>
</dbReference>
<dbReference type="InterPro" id="IPR050542">
    <property type="entry name" value="Glycosyl_Hydrlase18_Chitinase"/>
</dbReference>
<dbReference type="GO" id="GO:0006032">
    <property type="term" value="P:chitin catabolic process"/>
    <property type="evidence" value="ECO:0007669"/>
    <property type="project" value="UniProtKB-KW"/>
</dbReference>
<accession>R0JJR1</accession>
<evidence type="ECO:0000256" key="2">
    <source>
        <dbReference type="ARBA" id="ARBA00012729"/>
    </source>
</evidence>
<reference evidence="13 14" key="2">
    <citation type="journal article" date="2013" name="PLoS Genet.">
        <title>Comparative genome structure, secondary metabolite, and effector coding capacity across Cochliobolus pathogens.</title>
        <authorList>
            <person name="Condon B.J."/>
            <person name="Leng Y."/>
            <person name="Wu D."/>
            <person name="Bushley K.E."/>
            <person name="Ohm R.A."/>
            <person name="Otillar R."/>
            <person name="Martin J."/>
            <person name="Schackwitz W."/>
            <person name="Grimwood J."/>
            <person name="MohdZainudin N."/>
            <person name="Xue C."/>
            <person name="Wang R."/>
            <person name="Manning V.A."/>
            <person name="Dhillon B."/>
            <person name="Tu Z.J."/>
            <person name="Steffenson B.J."/>
            <person name="Salamov A."/>
            <person name="Sun H."/>
            <person name="Lowry S."/>
            <person name="LaButti K."/>
            <person name="Han J."/>
            <person name="Copeland A."/>
            <person name="Lindquist E."/>
            <person name="Barry K."/>
            <person name="Schmutz J."/>
            <person name="Baker S.E."/>
            <person name="Ciuffetti L.M."/>
            <person name="Grigoriev I.V."/>
            <person name="Zhong S."/>
            <person name="Turgeon B.G."/>
        </authorList>
    </citation>
    <scope>NUCLEOTIDE SEQUENCE [LARGE SCALE GENOMIC DNA]</scope>
    <source>
        <strain evidence="14">28A</strain>
    </source>
</reference>
<dbReference type="GO" id="GO:0008843">
    <property type="term" value="F:endochitinase activity"/>
    <property type="evidence" value="ECO:0007669"/>
    <property type="project" value="UniProtKB-EC"/>
</dbReference>
<evidence type="ECO:0000313" key="13">
    <source>
        <dbReference type="EMBL" id="EOA81548.1"/>
    </source>
</evidence>
<dbReference type="PROSITE" id="PS01095">
    <property type="entry name" value="GH18_1"/>
    <property type="match status" value="1"/>
</dbReference>
<evidence type="ECO:0000259" key="12">
    <source>
        <dbReference type="PROSITE" id="PS51910"/>
    </source>
</evidence>
<dbReference type="Gene3D" id="3.20.20.80">
    <property type="entry name" value="Glycosidases"/>
    <property type="match status" value="1"/>
</dbReference>
<evidence type="ECO:0000256" key="10">
    <source>
        <dbReference type="SAM" id="MobiDB-lite"/>
    </source>
</evidence>
<evidence type="ECO:0000256" key="1">
    <source>
        <dbReference type="ARBA" id="ARBA00000822"/>
    </source>
</evidence>
<evidence type="ECO:0000256" key="4">
    <source>
        <dbReference type="ARBA" id="ARBA00022801"/>
    </source>
</evidence>
<evidence type="ECO:0000256" key="5">
    <source>
        <dbReference type="ARBA" id="ARBA00023024"/>
    </source>
</evidence>
<keyword evidence="6" id="KW-0119">Carbohydrate metabolism</keyword>
<dbReference type="STRING" id="671987.R0JJR1"/>
<evidence type="ECO:0000256" key="11">
    <source>
        <dbReference type="SAM" id="SignalP"/>
    </source>
</evidence>
<sequence length="954" mass="98716">MISSLFARAAFAAGLLATTGSATFNGAAKTNIAMYWGQGNSQIPLSEVCADPNVDIVNIAFVNKFPKKRGEYPGTNFANACGDAYYIDPTTNQPSALLSSCPGVGDAITACQQSGKKVLLSLGGGWPVDYYLPTPDVANWFAEFLIGAFGPVTPEWKAANKPRPFGDAAVDGFDLDLEAAHYEMPSPEYLYKNYDVFGKYVKSHSNMLLSGAPQCIVPDARIFEALKEVPFDFLFTQFYNTWICSAAKAAQDIKSNSPSTFTFNTWVTWLKANSKNPNIKLYLGLAAGPDGLPTFKDQYLAPEDANLLIETLKDNSMFGGVMLWEASVSTRNPTYGKSYGEWMKYAVEGTFKENFHPIVSSSTIVSSTITPSSTPVSSTPISSTPISSTPISSTPVSSTPVSSSMATSSTPSPSDYPSSSTPASSTPVSSSPISSTLVSSTPLSSTLVSSTPLSSTPVSSSMETISTPSPSDYPASSTPVSSISVSSSMATSSTPSLSSYPASSPAPSSLSSMSASHIESSSIPTSSPSGTASSSVSVTLSTGSLSSMTSSTPSVSPSESIKSSSSISFNSEFSTSCSTSTNAYYTGVSSSSGVYPTATPDATYSASSISSVAYSAPYSAVYPSSVSSIKSSALPTETYPADYPAASSIGYSIVSSVTKKPEQSAYPTVPAGSTTSVVTTTYVDLCSTGLSTGLTTVTTTYVATVCTKCAQPTGTTDVPEGWTTSVYSASTTVVTITKPITTVTDVPAYPVSTPSVAYPAEYPAVPEASMPAYPAVPEVSKPAYPAVPEVSKPAPAYPAVPEMSKPAHPVVPEASKPAYPVAPMSTEMAGYPAVPEASKMAEYPAVPEASEAPEYPSYPVGNEYPKKPVENEVASAIHMTLTKVSVPAYTSAPHPSAGVPHVPAGAAHNATGVYVPMSTGSIQPTVQPQFEGAASRGGIGLMMLLGAVGAAIVL</sequence>
<proteinExistence type="inferred from homology"/>
<keyword evidence="3" id="KW-0147">Chitin-binding</keyword>
<keyword evidence="4 13" id="KW-0378">Hydrolase</keyword>
<keyword evidence="7" id="KW-0326">Glycosidase</keyword>
<dbReference type="InterPro" id="IPR017853">
    <property type="entry name" value="GH"/>
</dbReference>
<keyword evidence="8" id="KW-0624">Polysaccharide degradation</keyword>
<name>R0JJR1_EXST2</name>
<evidence type="ECO:0000256" key="8">
    <source>
        <dbReference type="ARBA" id="ARBA00023326"/>
    </source>
</evidence>
<organism evidence="13 14">
    <name type="scientific">Exserohilum turcicum (strain 28A)</name>
    <name type="common">Northern leaf blight fungus</name>
    <name type="synonym">Setosphaeria turcica</name>
    <dbReference type="NCBI Taxonomy" id="671987"/>
    <lineage>
        <taxon>Eukaryota</taxon>
        <taxon>Fungi</taxon>
        <taxon>Dikarya</taxon>
        <taxon>Ascomycota</taxon>
        <taxon>Pezizomycotina</taxon>
        <taxon>Dothideomycetes</taxon>
        <taxon>Pleosporomycetidae</taxon>
        <taxon>Pleosporales</taxon>
        <taxon>Pleosporineae</taxon>
        <taxon>Pleosporaceae</taxon>
        <taxon>Exserohilum</taxon>
    </lineage>
</organism>
<dbReference type="AlphaFoldDB" id="R0JJR1"/>
<dbReference type="EC" id="3.2.1.14" evidence="2"/>
<feature type="compositionally biased region" description="Low complexity" evidence="10">
    <location>
        <begin position="367"/>
        <end position="461"/>
    </location>
</feature>
<dbReference type="InterPro" id="IPR045321">
    <property type="entry name" value="Cts1-like"/>
</dbReference>
<dbReference type="InterPro" id="IPR001223">
    <property type="entry name" value="Glyco_hydro18_cat"/>
</dbReference>
<dbReference type="CDD" id="cd02877">
    <property type="entry name" value="GH18_hevamine_XipI_class_III"/>
    <property type="match status" value="1"/>
</dbReference>